<protein>
    <submittedName>
        <fullName evidence="12">ATPase subunit d</fullName>
    </submittedName>
</protein>
<keyword evidence="10" id="KW-0175">Coiled coil</keyword>
<dbReference type="GO" id="GO:0005743">
    <property type="term" value="C:mitochondrial inner membrane"/>
    <property type="evidence" value="ECO:0007669"/>
    <property type="project" value="UniProtKB-SubCell"/>
</dbReference>
<keyword evidence="3" id="KW-0813">Transport</keyword>
<evidence type="ECO:0000256" key="3">
    <source>
        <dbReference type="ARBA" id="ARBA00022448"/>
    </source>
</evidence>
<dbReference type="Pfam" id="PF05873">
    <property type="entry name" value="Mt_ATP-synt_D"/>
    <property type="match status" value="1"/>
</dbReference>
<dbReference type="GO" id="GO:0015078">
    <property type="term" value="F:proton transmembrane transporter activity"/>
    <property type="evidence" value="ECO:0007669"/>
    <property type="project" value="InterPro"/>
</dbReference>
<evidence type="ECO:0000256" key="2">
    <source>
        <dbReference type="ARBA" id="ARBA00006842"/>
    </source>
</evidence>
<dbReference type="GO" id="GO:0045259">
    <property type="term" value="C:proton-transporting ATP synthase complex"/>
    <property type="evidence" value="ECO:0007669"/>
    <property type="project" value="UniProtKB-KW"/>
</dbReference>
<organism evidence="12 13">
    <name type="scientific">Intoshia linei</name>
    <dbReference type="NCBI Taxonomy" id="1819745"/>
    <lineage>
        <taxon>Eukaryota</taxon>
        <taxon>Metazoa</taxon>
        <taxon>Spiralia</taxon>
        <taxon>Lophotrochozoa</taxon>
        <taxon>Mesozoa</taxon>
        <taxon>Orthonectida</taxon>
        <taxon>Rhopaluridae</taxon>
        <taxon>Intoshia</taxon>
    </lineage>
</organism>
<gene>
    <name evidence="12" type="ORF">A3Q56_03144</name>
</gene>
<accession>A0A177B4H0</accession>
<keyword evidence="9" id="KW-0472">Membrane</keyword>
<proteinExistence type="inferred from homology"/>
<evidence type="ECO:0000256" key="9">
    <source>
        <dbReference type="ARBA" id="ARBA00023136"/>
    </source>
</evidence>
<dbReference type="PANTHER" id="PTHR12700">
    <property type="entry name" value="ATP SYNTHASE SUBUNIT D, MITOCHONDRIAL"/>
    <property type="match status" value="1"/>
</dbReference>
<evidence type="ECO:0000256" key="11">
    <source>
        <dbReference type="SAM" id="MobiDB-lite"/>
    </source>
</evidence>
<comment type="caution">
    <text evidence="12">The sequence shown here is derived from an EMBL/GenBank/DDBJ whole genome shotgun (WGS) entry which is preliminary data.</text>
</comment>
<reference evidence="12 13" key="1">
    <citation type="submission" date="2016-04" db="EMBL/GenBank/DDBJ databases">
        <title>The genome of Intoshia linei affirms orthonectids as highly simplified spiralians.</title>
        <authorList>
            <person name="Mikhailov K.V."/>
            <person name="Slusarev G.S."/>
            <person name="Nikitin M.A."/>
            <person name="Logacheva M.D."/>
            <person name="Penin A."/>
            <person name="Aleoshin V."/>
            <person name="Panchin Y.V."/>
        </authorList>
    </citation>
    <scope>NUCLEOTIDE SEQUENCE [LARGE SCALE GENOMIC DNA]</scope>
    <source>
        <strain evidence="12">Intl2013</strain>
        <tissue evidence="12">Whole animal</tissue>
    </source>
</reference>
<dbReference type="EMBL" id="LWCA01000332">
    <property type="protein sequence ID" value="OAF69116.1"/>
    <property type="molecule type" value="Genomic_DNA"/>
</dbReference>
<keyword evidence="6" id="KW-0999">Mitochondrion inner membrane</keyword>
<keyword evidence="5" id="KW-0375">Hydrogen ion transport</keyword>
<dbReference type="InterPro" id="IPR036228">
    <property type="entry name" value="ATP_synth_F0_dsu_sf_mt"/>
</dbReference>
<dbReference type="Proteomes" id="UP000078046">
    <property type="component" value="Unassembled WGS sequence"/>
</dbReference>
<dbReference type="Gene3D" id="6.10.280.70">
    <property type="match status" value="1"/>
</dbReference>
<dbReference type="OrthoDB" id="35799at2759"/>
<feature type="coiled-coil region" evidence="10">
    <location>
        <begin position="91"/>
        <end position="118"/>
    </location>
</feature>
<comment type="subcellular location">
    <subcellularLocation>
        <location evidence="1">Mitochondrion inner membrane</location>
    </subcellularLocation>
</comment>
<comment type="similarity">
    <text evidence="2">Belongs to the ATPase d subunit family.</text>
</comment>
<keyword evidence="7" id="KW-0406">Ion transport</keyword>
<evidence type="ECO:0000313" key="12">
    <source>
        <dbReference type="EMBL" id="OAF69116.1"/>
    </source>
</evidence>
<keyword evidence="8" id="KW-0496">Mitochondrion</keyword>
<feature type="region of interest" description="Disordered" evidence="11">
    <location>
        <begin position="162"/>
        <end position="193"/>
    </location>
</feature>
<dbReference type="InterPro" id="IPR008689">
    <property type="entry name" value="ATP_synth_F0_dsu_mt"/>
</dbReference>
<evidence type="ECO:0000256" key="8">
    <source>
        <dbReference type="ARBA" id="ARBA00023128"/>
    </source>
</evidence>
<keyword evidence="4" id="KW-0138">CF(0)</keyword>
<name>A0A177B4H0_9BILA</name>
<evidence type="ECO:0000256" key="10">
    <source>
        <dbReference type="SAM" id="Coils"/>
    </source>
</evidence>
<evidence type="ECO:0000313" key="13">
    <source>
        <dbReference type="Proteomes" id="UP000078046"/>
    </source>
</evidence>
<dbReference type="AlphaFoldDB" id="A0A177B4H0"/>
<evidence type="ECO:0000256" key="4">
    <source>
        <dbReference type="ARBA" id="ARBA00022547"/>
    </source>
</evidence>
<evidence type="ECO:0000256" key="6">
    <source>
        <dbReference type="ARBA" id="ARBA00022792"/>
    </source>
</evidence>
<evidence type="ECO:0000256" key="1">
    <source>
        <dbReference type="ARBA" id="ARBA00004273"/>
    </source>
</evidence>
<keyword evidence="13" id="KW-1185">Reference proteome</keyword>
<evidence type="ECO:0000256" key="5">
    <source>
        <dbReference type="ARBA" id="ARBA00022781"/>
    </source>
</evidence>
<dbReference type="GO" id="GO:0015986">
    <property type="term" value="P:proton motive force-driven ATP synthesis"/>
    <property type="evidence" value="ECO:0007669"/>
    <property type="project" value="InterPro"/>
</dbReference>
<dbReference type="SUPFAM" id="SSF161065">
    <property type="entry name" value="ATP synthase D chain-like"/>
    <property type="match status" value="1"/>
</dbReference>
<evidence type="ECO:0000256" key="7">
    <source>
        <dbReference type="ARBA" id="ARBA00023065"/>
    </source>
</evidence>
<sequence length="193" mass="22393">MSKVSKIGKSIDWFKFAKSVGKSDIVDFKSFKSLCDKYFLRVYKLPENLPKIDFATYRSKLPSNMTPFVEKLEKDYKSLNIQYPVDKENSIAKFEKILQQETIKVDDFEKKANSALNDLTELGKAINSLPNFEEVTMEMLVAYFPDLYDPENKPSMWPHDIESQPESTLLDDPDHPKWFGIPKNAPHLSTMRK</sequence>